<dbReference type="Pfam" id="PF02423">
    <property type="entry name" value="OCD_Mu_crystall"/>
    <property type="match status" value="1"/>
</dbReference>
<dbReference type="Gene3D" id="3.40.50.720">
    <property type="entry name" value="NAD(P)-binding Rossmann-like Domain"/>
    <property type="match status" value="1"/>
</dbReference>
<dbReference type="EMBL" id="OW970319">
    <property type="protein sequence ID" value="CAH6384499.1"/>
    <property type="molecule type" value="Genomic_DNA"/>
</dbReference>
<dbReference type="Gene3D" id="3.30.1780.10">
    <property type="entry name" value="ornithine cyclodeaminase, domain 1"/>
    <property type="match status" value="1"/>
</dbReference>
<accession>A0AAN2FI13</accession>
<dbReference type="GO" id="GO:0005737">
    <property type="term" value="C:cytoplasm"/>
    <property type="evidence" value="ECO:0007669"/>
    <property type="project" value="TreeGrafter"/>
</dbReference>
<dbReference type="InterPro" id="IPR023866">
    <property type="entry name" value="SbnB"/>
</dbReference>
<evidence type="ECO:0000313" key="2">
    <source>
        <dbReference type="Proteomes" id="UP001158961"/>
    </source>
</evidence>
<keyword evidence="1" id="KW-0614">Plasmid</keyword>
<dbReference type="GO" id="GO:0019290">
    <property type="term" value="P:siderophore biosynthetic process"/>
    <property type="evidence" value="ECO:0007669"/>
    <property type="project" value="InterPro"/>
</dbReference>
<dbReference type="InterPro" id="IPR023401">
    <property type="entry name" value="ODC_N"/>
</dbReference>
<proteinExistence type="predicted"/>
<dbReference type="PANTHER" id="PTHR13812:SF19">
    <property type="entry name" value="KETIMINE REDUCTASE MU-CRYSTALLIN"/>
    <property type="match status" value="1"/>
</dbReference>
<name>A0AAN2FI13_ENTAG</name>
<dbReference type="SUPFAM" id="SSF51735">
    <property type="entry name" value="NAD(P)-binding Rossmann-fold domains"/>
    <property type="match status" value="1"/>
</dbReference>
<dbReference type="GO" id="GO:0016639">
    <property type="term" value="F:oxidoreductase activity, acting on the CH-NH2 group of donors, NAD or NADP as acceptor"/>
    <property type="evidence" value="ECO:0007669"/>
    <property type="project" value="InterPro"/>
</dbReference>
<dbReference type="NCBIfam" id="TIGR03944">
    <property type="entry name" value="dehyd_SbnB_fam"/>
    <property type="match status" value="1"/>
</dbReference>
<geneLocation type="plasmid" evidence="1 2">
    <name>P4</name>
</geneLocation>
<dbReference type="InterPro" id="IPR003462">
    <property type="entry name" value="ODC_Mu_crystall"/>
</dbReference>
<reference evidence="1" key="1">
    <citation type="submission" date="2022-05" db="EMBL/GenBank/DDBJ databases">
        <authorList>
            <person name="Pothier F. J."/>
        </authorList>
    </citation>
    <scope>NUCLEOTIDE SEQUENCE</scope>
    <source>
        <strain evidence="1">DAPP-PG734</strain>
        <plasmid evidence="1">P4</plasmid>
    </source>
</reference>
<dbReference type="PIRSF" id="PIRSF001439">
    <property type="entry name" value="CryM"/>
    <property type="match status" value="1"/>
</dbReference>
<dbReference type="AlphaFoldDB" id="A0AAN2FI13"/>
<organism evidence="1 2">
    <name type="scientific">Enterobacter agglomerans</name>
    <name type="common">Erwinia herbicola</name>
    <name type="synonym">Pantoea agglomerans</name>
    <dbReference type="NCBI Taxonomy" id="549"/>
    <lineage>
        <taxon>Bacteria</taxon>
        <taxon>Pseudomonadati</taxon>
        <taxon>Pseudomonadota</taxon>
        <taxon>Gammaproteobacteria</taxon>
        <taxon>Enterobacterales</taxon>
        <taxon>Erwiniaceae</taxon>
        <taxon>Pantoea</taxon>
        <taxon>Pantoea agglomerans group</taxon>
    </lineage>
</organism>
<evidence type="ECO:0000313" key="1">
    <source>
        <dbReference type="EMBL" id="CAH6384499.1"/>
    </source>
</evidence>
<dbReference type="Proteomes" id="UP001158961">
    <property type="component" value="Plasmid P4"/>
</dbReference>
<dbReference type="InterPro" id="IPR036291">
    <property type="entry name" value="NAD(P)-bd_dom_sf"/>
</dbReference>
<protein>
    <submittedName>
        <fullName evidence="1">Pyridoxal-phosphate dependent enzyme family/ornithine cyclodeaminase family protein</fullName>
    </submittedName>
</protein>
<dbReference type="RefSeq" id="WP_031594420.1">
    <property type="nucleotide sequence ID" value="NZ_JNVA01000113.1"/>
</dbReference>
<gene>
    <name evidence="1" type="ORF">DAPPPG734_25520</name>
</gene>
<dbReference type="PANTHER" id="PTHR13812">
    <property type="entry name" value="KETIMINE REDUCTASE MU-CRYSTALLIN"/>
    <property type="match status" value="1"/>
</dbReference>
<sequence>MSDDQVDFEVITGGFIKRVIDSSRRDIIALVSQCYQTHHKGKTDNPDSYFLRFKNKPEARIIALPAAIDNPEANTSVSGIKWIASYPRNIEANLQRASAVILLNDYETGYPFSCLEASQISAARTAASAVLAANHLGPSSKKTKRLSIIGGGLIARTILAFFKDEGWSFDNVVIHDISTEYRDKFIKNINQQDLYPVMPAVDQSEALAADIVIFTTTAASPHIMDEQLFEPHQLILNISLRDLSPEIVHACNNVLDDIEHCMKANTSPHLAEQKYGHRRFINGTLAQVINDEIKLDKSKPTIFSPFGLGVLDLSLAMFIYRYNCDAPGRHVIPGFIPDPQRWSL</sequence>